<comment type="caution">
    <text evidence="8">The sequence shown here is derived from an EMBL/GenBank/DDBJ whole genome shotgun (WGS) entry which is preliminary data.</text>
</comment>
<dbReference type="SUPFAM" id="SSF56935">
    <property type="entry name" value="Porins"/>
    <property type="match status" value="1"/>
</dbReference>
<name>A0ABQ0E3A2_9PORP</name>
<keyword evidence="2 7" id="KW-0813">Transport</keyword>
<keyword evidence="6 7" id="KW-0998">Cell outer membrane</keyword>
<evidence type="ECO:0000256" key="2">
    <source>
        <dbReference type="ARBA" id="ARBA00022448"/>
    </source>
</evidence>
<keyword evidence="4 7" id="KW-0812">Transmembrane</keyword>
<reference evidence="8 9" key="1">
    <citation type="journal article" date="2025" name="Int. J. Syst. Evol. Microbiol.">
        <title>Desulfovibrio falkowii sp. nov., Porphyromonas miyakawae sp. nov., Mediterraneibacter flintii sp. nov. and Owariibacterium komagatae gen. nov., sp. nov., isolated from human faeces.</title>
        <authorList>
            <person name="Hamaguchi T."/>
            <person name="Ohara M."/>
            <person name="Hisatomi A."/>
            <person name="Sekiguchi K."/>
            <person name="Takeda J.I."/>
            <person name="Ueyama J."/>
            <person name="Ito M."/>
            <person name="Nishiwaki H."/>
            <person name="Ogi T."/>
            <person name="Hirayama M."/>
            <person name="Ohkuma M."/>
            <person name="Sakamoto M."/>
            <person name="Ohno K."/>
        </authorList>
    </citation>
    <scope>NUCLEOTIDE SEQUENCE [LARGE SCALE GENOMIC DNA]</scope>
    <source>
        <strain evidence="8 9">13CB11C</strain>
    </source>
</reference>
<dbReference type="Proteomes" id="UP001628220">
    <property type="component" value="Unassembled WGS sequence"/>
</dbReference>
<dbReference type="InterPro" id="IPR039426">
    <property type="entry name" value="TonB-dep_rcpt-like"/>
</dbReference>
<protein>
    <recommendedName>
        <fullName evidence="10">TonB-linked outer membrane protein, SusC/RagA family</fullName>
    </recommendedName>
</protein>
<evidence type="ECO:0000256" key="7">
    <source>
        <dbReference type="PROSITE-ProRule" id="PRU01360"/>
    </source>
</evidence>
<sequence>MGWTLISLDDYTFWSLYGSDGQSVNGMGNNGFLANFYSTITNTFNVNKSWNDAHHMNILVGQEGQRTYTKKTYLEANNFAVNDLNDISMAAVPSAAFSNRDELRLLSFFSNGEYNYMGRYFFSASFRVDASSRFSKKNRWAPFWSVGGKWRMAEEQFMANSRDYIQDFTIRTSYGTSGNQAVGSGWYAARALYDYGFPYDGQPGALFSQFEAPDLKWEQTAKFNLGLDMQLFNFITFGFDYYYHKTKDMVFAVPQAKEVGLPTYLGSAYYKNIGELENQGIEFELKFDAIKTADTHLSFAFTGSHNKNKILKLSTDKPIESTLQYIAPGYDIYTFKMKEWAGVDPATGFGMWYKNRAESDETTFNYNEAAKVIVGKASPDFQGSFRTDLQHKGFDFSILFTYSIGGKIYGDNNSYDEHVGDKAGWGSNYSYWVADNRWKQPGDNAKVPLLVEKNYGWANASTRFLMNGSYLKIQNIVVGYTITDKALKKVGLSSARIYLSADNLYTFMNKNYRGFDPASVDANGFQWWNYPQPMKVTGGIVLSF</sequence>
<keyword evidence="9" id="KW-1185">Reference proteome</keyword>
<organism evidence="8 9">
    <name type="scientific">Porphyromonas miyakawae</name>
    <dbReference type="NCBI Taxonomy" id="3137470"/>
    <lineage>
        <taxon>Bacteria</taxon>
        <taxon>Pseudomonadati</taxon>
        <taxon>Bacteroidota</taxon>
        <taxon>Bacteroidia</taxon>
        <taxon>Bacteroidales</taxon>
        <taxon>Porphyromonadaceae</taxon>
        <taxon>Porphyromonas</taxon>
    </lineage>
</organism>
<dbReference type="Gene3D" id="2.40.170.20">
    <property type="entry name" value="TonB-dependent receptor, beta-barrel domain"/>
    <property type="match status" value="1"/>
</dbReference>
<dbReference type="InterPro" id="IPR036942">
    <property type="entry name" value="Beta-barrel_TonB_sf"/>
</dbReference>
<evidence type="ECO:0000313" key="9">
    <source>
        <dbReference type="Proteomes" id="UP001628220"/>
    </source>
</evidence>
<dbReference type="RefSeq" id="WP_411915979.1">
    <property type="nucleotide sequence ID" value="NZ_BAAFSF010000004.1"/>
</dbReference>
<accession>A0ABQ0E3A2</accession>
<evidence type="ECO:0000256" key="6">
    <source>
        <dbReference type="ARBA" id="ARBA00023237"/>
    </source>
</evidence>
<comment type="similarity">
    <text evidence="7">Belongs to the TonB-dependent receptor family.</text>
</comment>
<evidence type="ECO:0000256" key="4">
    <source>
        <dbReference type="ARBA" id="ARBA00022692"/>
    </source>
</evidence>
<gene>
    <name evidence="8" type="ORF">Tsumi_13250</name>
</gene>
<evidence type="ECO:0000256" key="3">
    <source>
        <dbReference type="ARBA" id="ARBA00022452"/>
    </source>
</evidence>
<evidence type="ECO:0000313" key="8">
    <source>
        <dbReference type="EMBL" id="GAB1252219.1"/>
    </source>
</evidence>
<dbReference type="PROSITE" id="PS52016">
    <property type="entry name" value="TONB_DEPENDENT_REC_3"/>
    <property type="match status" value="1"/>
</dbReference>
<proteinExistence type="inferred from homology"/>
<dbReference type="EMBL" id="BAAFSF010000004">
    <property type="protein sequence ID" value="GAB1252219.1"/>
    <property type="molecule type" value="Genomic_DNA"/>
</dbReference>
<comment type="subcellular location">
    <subcellularLocation>
        <location evidence="1 7">Cell outer membrane</location>
        <topology evidence="1 7">Multi-pass membrane protein</topology>
    </subcellularLocation>
</comment>
<keyword evidence="5 7" id="KW-0472">Membrane</keyword>
<evidence type="ECO:0000256" key="5">
    <source>
        <dbReference type="ARBA" id="ARBA00023136"/>
    </source>
</evidence>
<evidence type="ECO:0008006" key="10">
    <source>
        <dbReference type="Google" id="ProtNLM"/>
    </source>
</evidence>
<evidence type="ECO:0000256" key="1">
    <source>
        <dbReference type="ARBA" id="ARBA00004571"/>
    </source>
</evidence>
<keyword evidence="3 7" id="KW-1134">Transmembrane beta strand</keyword>